<sequence length="230" mass="25701">WTLVLSTNYVSLQQMKAFKALNAHNYFKTGWVKRTSYIRGYIMAGREFARGLLEKYGWSEGKGLGKDETGIAHALRPRLKFDTAGVGHKIDLTSQWWSQSFNEAAKSLTVHVSEESVRVEQKKQKKKSPLPKKTYNGFIKAGTQTGNGPLVADEEEENWGEGTEDSAIERAARHGLKMSGKLKRLEEQETQLLCGTNTKKCRPSNKSTDPAEESTVRTMGDNAGEDARDT</sequence>
<feature type="non-terminal residue" evidence="1">
    <location>
        <position position="230"/>
    </location>
</feature>
<evidence type="ECO:0000313" key="2">
    <source>
        <dbReference type="Proteomes" id="UP000805193"/>
    </source>
</evidence>
<accession>A0AC60PVT6</accession>
<organism evidence="1 2">
    <name type="scientific">Ixodes persulcatus</name>
    <name type="common">Taiga tick</name>
    <dbReference type="NCBI Taxonomy" id="34615"/>
    <lineage>
        <taxon>Eukaryota</taxon>
        <taxon>Metazoa</taxon>
        <taxon>Ecdysozoa</taxon>
        <taxon>Arthropoda</taxon>
        <taxon>Chelicerata</taxon>
        <taxon>Arachnida</taxon>
        <taxon>Acari</taxon>
        <taxon>Parasitiformes</taxon>
        <taxon>Ixodida</taxon>
        <taxon>Ixodoidea</taxon>
        <taxon>Ixodidae</taxon>
        <taxon>Ixodinae</taxon>
        <taxon>Ixodes</taxon>
    </lineage>
</organism>
<dbReference type="EMBL" id="JABSTQ010009926">
    <property type="protein sequence ID" value="KAG0424869.1"/>
    <property type="molecule type" value="Genomic_DNA"/>
</dbReference>
<comment type="caution">
    <text evidence="1">The sequence shown here is derived from an EMBL/GenBank/DDBJ whole genome shotgun (WGS) entry which is preliminary data.</text>
</comment>
<protein>
    <submittedName>
        <fullName evidence="1">Uncharacterized protein</fullName>
    </submittedName>
</protein>
<reference evidence="1 2" key="1">
    <citation type="journal article" date="2020" name="Cell">
        <title>Large-Scale Comparative Analyses of Tick Genomes Elucidate Their Genetic Diversity and Vector Capacities.</title>
        <authorList>
            <consortium name="Tick Genome and Microbiome Consortium (TIGMIC)"/>
            <person name="Jia N."/>
            <person name="Wang J."/>
            <person name="Shi W."/>
            <person name="Du L."/>
            <person name="Sun Y."/>
            <person name="Zhan W."/>
            <person name="Jiang J.F."/>
            <person name="Wang Q."/>
            <person name="Zhang B."/>
            <person name="Ji P."/>
            <person name="Bell-Sakyi L."/>
            <person name="Cui X.M."/>
            <person name="Yuan T.T."/>
            <person name="Jiang B.G."/>
            <person name="Yang W.F."/>
            <person name="Lam T.T."/>
            <person name="Chang Q.C."/>
            <person name="Ding S.J."/>
            <person name="Wang X.J."/>
            <person name="Zhu J.G."/>
            <person name="Ruan X.D."/>
            <person name="Zhao L."/>
            <person name="Wei J.T."/>
            <person name="Ye R.Z."/>
            <person name="Que T.C."/>
            <person name="Du C.H."/>
            <person name="Zhou Y.H."/>
            <person name="Cheng J.X."/>
            <person name="Dai P.F."/>
            <person name="Guo W.B."/>
            <person name="Han X.H."/>
            <person name="Huang E.J."/>
            <person name="Li L.F."/>
            <person name="Wei W."/>
            <person name="Gao Y.C."/>
            <person name="Liu J.Z."/>
            <person name="Shao H.Z."/>
            <person name="Wang X."/>
            <person name="Wang C.C."/>
            <person name="Yang T.C."/>
            <person name="Huo Q.B."/>
            <person name="Li W."/>
            <person name="Chen H.Y."/>
            <person name="Chen S.E."/>
            <person name="Zhou L.G."/>
            <person name="Ni X.B."/>
            <person name="Tian J.H."/>
            <person name="Sheng Y."/>
            <person name="Liu T."/>
            <person name="Pan Y.S."/>
            <person name="Xia L.Y."/>
            <person name="Li J."/>
            <person name="Zhao F."/>
            <person name="Cao W.C."/>
        </authorList>
    </citation>
    <scope>NUCLEOTIDE SEQUENCE [LARGE SCALE GENOMIC DNA]</scope>
    <source>
        <strain evidence="1">Iper-2018</strain>
    </source>
</reference>
<gene>
    <name evidence="1" type="ORF">HPB47_027936</name>
</gene>
<dbReference type="Proteomes" id="UP000805193">
    <property type="component" value="Unassembled WGS sequence"/>
</dbReference>
<feature type="non-terminal residue" evidence="1">
    <location>
        <position position="1"/>
    </location>
</feature>
<keyword evidence="2" id="KW-1185">Reference proteome</keyword>
<proteinExistence type="predicted"/>
<name>A0AC60PVT6_IXOPE</name>
<evidence type="ECO:0000313" key="1">
    <source>
        <dbReference type="EMBL" id="KAG0424869.1"/>
    </source>
</evidence>